<evidence type="ECO:0000313" key="3">
    <source>
        <dbReference type="EnsemblMetazoa" id="AALFPA23_024214.P36095"/>
    </source>
</evidence>
<dbReference type="Gene3D" id="3.80.10.10">
    <property type="entry name" value="Ribonuclease Inhibitor"/>
    <property type="match status" value="1"/>
</dbReference>
<name>A0ABM2A3X3_AEDAL</name>
<dbReference type="Proteomes" id="UP000069940">
    <property type="component" value="Unassembled WGS sequence"/>
</dbReference>
<evidence type="ECO:0000256" key="1">
    <source>
        <dbReference type="SAM" id="MobiDB-lite"/>
    </source>
</evidence>
<reference evidence="4" key="1">
    <citation type="journal article" date="2015" name="Proc. Natl. Acad. Sci. U.S.A.">
        <title>Genome sequence of the Asian Tiger mosquito, Aedes albopictus, reveals insights into its biology, genetics, and evolution.</title>
        <authorList>
            <person name="Chen X.G."/>
            <person name="Jiang X."/>
            <person name="Gu J."/>
            <person name="Xu M."/>
            <person name="Wu Y."/>
            <person name="Deng Y."/>
            <person name="Zhang C."/>
            <person name="Bonizzoni M."/>
            <person name="Dermauw W."/>
            <person name="Vontas J."/>
            <person name="Armbruster P."/>
            <person name="Huang X."/>
            <person name="Yang Y."/>
            <person name="Zhang H."/>
            <person name="He W."/>
            <person name="Peng H."/>
            <person name="Liu Y."/>
            <person name="Wu K."/>
            <person name="Chen J."/>
            <person name="Lirakis M."/>
            <person name="Topalis P."/>
            <person name="Van Leeuwen T."/>
            <person name="Hall A.B."/>
            <person name="Jiang X."/>
            <person name="Thorpe C."/>
            <person name="Mueller R.L."/>
            <person name="Sun C."/>
            <person name="Waterhouse R.M."/>
            <person name="Yan G."/>
            <person name="Tu Z.J."/>
            <person name="Fang X."/>
            <person name="James A.A."/>
        </authorList>
    </citation>
    <scope>NUCLEOTIDE SEQUENCE [LARGE SCALE GENOMIC DNA]</scope>
    <source>
        <strain evidence="4">Foshan</strain>
    </source>
</reference>
<dbReference type="SUPFAM" id="SSF81383">
    <property type="entry name" value="F-box domain"/>
    <property type="match status" value="1"/>
</dbReference>
<dbReference type="InterPro" id="IPR036047">
    <property type="entry name" value="F-box-like_dom_sf"/>
</dbReference>
<protein>
    <recommendedName>
        <fullName evidence="2">F-box domain-containing protein</fullName>
    </recommendedName>
</protein>
<accession>A0ABM2A3X3</accession>
<dbReference type="SMART" id="SM00256">
    <property type="entry name" value="FBOX"/>
    <property type="match status" value="1"/>
</dbReference>
<reference evidence="3" key="2">
    <citation type="submission" date="2025-05" db="UniProtKB">
        <authorList>
            <consortium name="EnsemblMetazoa"/>
        </authorList>
    </citation>
    <scope>IDENTIFICATION</scope>
    <source>
        <strain evidence="3">Foshan</strain>
    </source>
</reference>
<dbReference type="InterPro" id="IPR001810">
    <property type="entry name" value="F-box_dom"/>
</dbReference>
<dbReference type="Gene3D" id="1.20.1280.50">
    <property type="match status" value="1"/>
</dbReference>
<evidence type="ECO:0000313" key="4">
    <source>
        <dbReference type="Proteomes" id="UP000069940"/>
    </source>
</evidence>
<keyword evidence="4" id="KW-1185">Reference proteome</keyword>
<proteinExistence type="predicted"/>
<dbReference type="GeneID" id="109428982"/>
<dbReference type="PROSITE" id="PS50181">
    <property type="entry name" value="FBOX"/>
    <property type="match status" value="1"/>
</dbReference>
<dbReference type="SUPFAM" id="SSF52047">
    <property type="entry name" value="RNI-like"/>
    <property type="match status" value="1"/>
</dbReference>
<dbReference type="RefSeq" id="XP_062715886.1">
    <property type="nucleotide sequence ID" value="XM_062859902.1"/>
</dbReference>
<dbReference type="InterPro" id="IPR032675">
    <property type="entry name" value="LRR_dom_sf"/>
</dbReference>
<evidence type="ECO:0000259" key="2">
    <source>
        <dbReference type="PROSITE" id="PS50181"/>
    </source>
</evidence>
<organism evidence="3 4">
    <name type="scientific">Aedes albopictus</name>
    <name type="common">Asian tiger mosquito</name>
    <name type="synonym">Stegomyia albopicta</name>
    <dbReference type="NCBI Taxonomy" id="7160"/>
    <lineage>
        <taxon>Eukaryota</taxon>
        <taxon>Metazoa</taxon>
        <taxon>Ecdysozoa</taxon>
        <taxon>Arthropoda</taxon>
        <taxon>Hexapoda</taxon>
        <taxon>Insecta</taxon>
        <taxon>Pterygota</taxon>
        <taxon>Neoptera</taxon>
        <taxon>Endopterygota</taxon>
        <taxon>Diptera</taxon>
        <taxon>Nematocera</taxon>
        <taxon>Culicoidea</taxon>
        <taxon>Culicidae</taxon>
        <taxon>Culicinae</taxon>
        <taxon>Aedini</taxon>
        <taxon>Aedes</taxon>
        <taxon>Stegomyia</taxon>
    </lineage>
</organism>
<dbReference type="EnsemblMetazoa" id="AALFPA23_024214.R36095">
    <property type="protein sequence ID" value="AALFPA23_024214.P36095"/>
    <property type="gene ID" value="AALFPA23_024214"/>
</dbReference>
<feature type="region of interest" description="Disordered" evidence="1">
    <location>
        <begin position="431"/>
        <end position="457"/>
    </location>
</feature>
<feature type="compositionally biased region" description="Acidic residues" evidence="1">
    <location>
        <begin position="437"/>
        <end position="457"/>
    </location>
</feature>
<dbReference type="Pfam" id="PF12937">
    <property type="entry name" value="F-box-like"/>
    <property type="match status" value="1"/>
</dbReference>
<sequence length="504" mass="59351">MKSEDHVNKLPTEMLYKVFDYLNFEQQMVAMGVCRRWHKTLSSGYYLPQRRLCLNTYNLNTTDSSVLQRMKQYRAFTIKDSNRDKSEFLEPLRRFLFCPEVAETVEELRLELFWYSLSDLLGEKEVLYMPKLEKISYLSSIWVEDQDLLQCKVVTPSLKTVILEDSKKSVNPLIHILNDQIETLSVRFINKMLLFATIGYLPFTNLTSLTLMAQQGSLLFREADFHASHLQIFGQLTYLKISDEKNVFFMVYRLIFREAKNLETLIINGRRMTEDAFNLIDRMKKLRELCLMVEIIKCQSPVRLSLPLLKMLTTYAGSIVPLGSVPNLKNISVRNYKHPWEPYRLTEEAINCGIFVPHLQTLKLSKVVLDSIFVKHICTMTGLKILEMMQVRMEVKHLRKMFNALKDLQRIRLEWCYLNEIVTSRDDIANRDRSTTDEDGNDNDNDDAEKDDEEEDCKPDCVQMLQVQFPDRRITNLHNRVVRHVTRSQSMHHGVMLPQYWRPY</sequence>
<feature type="domain" description="F-box" evidence="2">
    <location>
        <begin position="4"/>
        <end position="50"/>
    </location>
</feature>